<dbReference type="Proteomes" id="UP000521075">
    <property type="component" value="Unassembled WGS sequence"/>
</dbReference>
<sequence length="142" mass="15956">MAKQIRADLLRVPELDYLADSSFTDLLFAFSVAEARERVFVEWMDGLSIEEAASDARGTPHLETARELMVRSSRLAARLGLAPDVPEDVREQIRDARTRVALKRERKAQKKAEADALVDAFRRARVVHRPTDQPDSAAGGWL</sequence>
<dbReference type="RefSeq" id="WP_179699626.1">
    <property type="nucleotide sequence ID" value="NZ_BAAAHA010000004.1"/>
</dbReference>
<evidence type="ECO:0000313" key="2">
    <source>
        <dbReference type="Proteomes" id="UP000521075"/>
    </source>
</evidence>
<dbReference type="EMBL" id="JACCHJ010000001">
    <property type="protein sequence ID" value="NYK08577.1"/>
    <property type="molecule type" value="Genomic_DNA"/>
</dbReference>
<gene>
    <name evidence="1" type="ORF">HNR14_000458</name>
</gene>
<protein>
    <submittedName>
        <fullName evidence="1">Uncharacterized protein</fullName>
    </submittedName>
</protein>
<evidence type="ECO:0000313" key="1">
    <source>
        <dbReference type="EMBL" id="NYK08577.1"/>
    </source>
</evidence>
<keyword evidence="2" id="KW-1185">Reference proteome</keyword>
<proteinExistence type="predicted"/>
<name>A0A853DJY6_9MICO</name>
<reference evidence="1 2" key="1">
    <citation type="submission" date="2020-07" db="EMBL/GenBank/DDBJ databases">
        <title>Sequencing the genomes of 1000 actinobacteria strains.</title>
        <authorList>
            <person name="Klenk H.-P."/>
        </authorList>
    </citation>
    <scope>NUCLEOTIDE SEQUENCE [LARGE SCALE GENOMIC DNA]</scope>
    <source>
        <strain evidence="1 2">DSM 15166</strain>
    </source>
</reference>
<dbReference type="AlphaFoldDB" id="A0A853DJY6"/>
<accession>A0A853DJY6</accession>
<organism evidence="1 2">
    <name type="scientific">Leifsonia naganoensis</name>
    <dbReference type="NCBI Taxonomy" id="150025"/>
    <lineage>
        <taxon>Bacteria</taxon>
        <taxon>Bacillati</taxon>
        <taxon>Actinomycetota</taxon>
        <taxon>Actinomycetes</taxon>
        <taxon>Micrococcales</taxon>
        <taxon>Microbacteriaceae</taxon>
        <taxon>Leifsonia</taxon>
    </lineage>
</organism>
<comment type="caution">
    <text evidence="1">The sequence shown here is derived from an EMBL/GenBank/DDBJ whole genome shotgun (WGS) entry which is preliminary data.</text>
</comment>